<dbReference type="PANTHER" id="PTHR11545:SF2">
    <property type="entry name" value="LARGE RIBOSOMAL SUBUNIT PROTEIN UL13M"/>
    <property type="match status" value="1"/>
</dbReference>
<evidence type="ECO:0000256" key="1">
    <source>
        <dbReference type="ARBA" id="ARBA00006227"/>
    </source>
</evidence>
<comment type="caution">
    <text evidence="5">The sequence shown here is derived from an EMBL/GenBank/DDBJ whole genome shotgun (WGS) entry which is preliminary data.</text>
</comment>
<evidence type="ECO:0000256" key="3">
    <source>
        <dbReference type="ARBA" id="ARBA00023274"/>
    </source>
</evidence>
<sequence length="113" mass="12898">MADFIIDAKHKSLGRVASEIAVILQGKKNPDYEGRLAGKDSVRVKNVKSIALTGRKKVQKQYYRHSGPLGHLKVRKFGDVFAKNPAWVLRHAVNLMLPKNRLRKPRMKRLTIE</sequence>
<comment type="similarity">
    <text evidence="1">Belongs to the universal ribosomal protein uL13 family.</text>
</comment>
<evidence type="ECO:0000313" key="6">
    <source>
        <dbReference type="Proteomes" id="UP000034956"/>
    </source>
</evidence>
<dbReference type="AlphaFoldDB" id="A0A0G1UAG4"/>
<dbReference type="GO" id="GO:0003735">
    <property type="term" value="F:structural constituent of ribosome"/>
    <property type="evidence" value="ECO:0007669"/>
    <property type="project" value="InterPro"/>
</dbReference>
<evidence type="ECO:0000313" key="5">
    <source>
        <dbReference type="EMBL" id="KKU91171.1"/>
    </source>
</evidence>
<dbReference type="Proteomes" id="UP000034956">
    <property type="component" value="Unassembled WGS sequence"/>
</dbReference>
<dbReference type="GO" id="GO:0005840">
    <property type="term" value="C:ribosome"/>
    <property type="evidence" value="ECO:0007669"/>
    <property type="project" value="UniProtKB-KW"/>
</dbReference>
<dbReference type="GO" id="GO:0003729">
    <property type="term" value="F:mRNA binding"/>
    <property type="evidence" value="ECO:0007669"/>
    <property type="project" value="TreeGrafter"/>
</dbReference>
<dbReference type="InterPro" id="IPR036899">
    <property type="entry name" value="Ribosomal_uL13_sf"/>
</dbReference>
<evidence type="ECO:0000256" key="2">
    <source>
        <dbReference type="ARBA" id="ARBA00022980"/>
    </source>
</evidence>
<name>A0A0G1UAG4_9BACT</name>
<dbReference type="NCBIfam" id="TIGR01066">
    <property type="entry name" value="rplM_bact"/>
    <property type="match status" value="1"/>
</dbReference>
<dbReference type="PANTHER" id="PTHR11545">
    <property type="entry name" value="RIBOSOMAL PROTEIN L13"/>
    <property type="match status" value="1"/>
</dbReference>
<dbReference type="GO" id="GO:0006412">
    <property type="term" value="P:translation"/>
    <property type="evidence" value="ECO:0007669"/>
    <property type="project" value="InterPro"/>
</dbReference>
<dbReference type="InterPro" id="IPR005823">
    <property type="entry name" value="Ribosomal_uL13_bac-type"/>
</dbReference>
<dbReference type="GO" id="GO:0017148">
    <property type="term" value="P:negative regulation of translation"/>
    <property type="evidence" value="ECO:0007669"/>
    <property type="project" value="TreeGrafter"/>
</dbReference>
<dbReference type="CDD" id="cd00392">
    <property type="entry name" value="Ribosomal_L13"/>
    <property type="match status" value="1"/>
</dbReference>
<dbReference type="Pfam" id="PF00572">
    <property type="entry name" value="Ribosomal_L13"/>
    <property type="match status" value="1"/>
</dbReference>
<dbReference type="InterPro" id="IPR005822">
    <property type="entry name" value="Ribosomal_uL13"/>
</dbReference>
<dbReference type="GO" id="GO:1990904">
    <property type="term" value="C:ribonucleoprotein complex"/>
    <property type="evidence" value="ECO:0007669"/>
    <property type="project" value="UniProtKB-KW"/>
</dbReference>
<keyword evidence="3" id="KW-0687">Ribonucleoprotein</keyword>
<keyword evidence="2" id="KW-0689">Ribosomal protein</keyword>
<dbReference type="PIRSF" id="PIRSF002181">
    <property type="entry name" value="Ribosomal_L13"/>
    <property type="match status" value="1"/>
</dbReference>
<dbReference type="EMBL" id="LCPF01000003">
    <property type="protein sequence ID" value="KKU91171.1"/>
    <property type="molecule type" value="Genomic_DNA"/>
</dbReference>
<dbReference type="SUPFAM" id="SSF52161">
    <property type="entry name" value="Ribosomal protein L13"/>
    <property type="match status" value="1"/>
</dbReference>
<organism evidence="5 6">
    <name type="scientific">Candidatus Jorgensenbacteria bacterium GW2011_GWA1_48_11</name>
    <dbReference type="NCBI Taxonomy" id="1618660"/>
    <lineage>
        <taxon>Bacteria</taxon>
        <taxon>Candidatus Joergenseniibacteriota</taxon>
    </lineage>
</organism>
<evidence type="ECO:0000256" key="4">
    <source>
        <dbReference type="ARBA" id="ARBA00035499"/>
    </source>
</evidence>
<proteinExistence type="inferred from homology"/>
<accession>A0A0G1UAG4</accession>
<gene>
    <name evidence="5" type="ORF">UY23_C0003G0009</name>
</gene>
<protein>
    <recommendedName>
        <fullName evidence="4">50S ribosomal protein L13</fullName>
    </recommendedName>
</protein>
<dbReference type="Gene3D" id="3.90.1180.10">
    <property type="entry name" value="Ribosomal protein L13"/>
    <property type="match status" value="1"/>
</dbReference>
<reference evidence="5 6" key="1">
    <citation type="journal article" date="2015" name="Nature">
        <title>rRNA introns, odd ribosomes, and small enigmatic genomes across a large radiation of phyla.</title>
        <authorList>
            <person name="Brown C.T."/>
            <person name="Hug L.A."/>
            <person name="Thomas B.C."/>
            <person name="Sharon I."/>
            <person name="Castelle C.J."/>
            <person name="Singh A."/>
            <person name="Wilkins M.J."/>
            <person name="Williams K.H."/>
            <person name="Banfield J.F."/>
        </authorList>
    </citation>
    <scope>NUCLEOTIDE SEQUENCE [LARGE SCALE GENOMIC DNA]</scope>
</reference>